<protein>
    <submittedName>
        <fullName evidence="4">LCP family protein</fullName>
    </submittedName>
</protein>
<reference evidence="4" key="1">
    <citation type="journal article" date="2021" name="PeerJ">
        <title>Extensive microbial diversity within the chicken gut microbiome revealed by metagenomics and culture.</title>
        <authorList>
            <person name="Gilroy R."/>
            <person name="Ravi A."/>
            <person name="Getino M."/>
            <person name="Pursley I."/>
            <person name="Horton D.L."/>
            <person name="Alikhan N.F."/>
            <person name="Baker D."/>
            <person name="Gharbi K."/>
            <person name="Hall N."/>
            <person name="Watson M."/>
            <person name="Adriaenssens E.M."/>
            <person name="Foster-Nyarko E."/>
            <person name="Jarju S."/>
            <person name="Secka A."/>
            <person name="Antonio M."/>
            <person name="Oren A."/>
            <person name="Chaudhuri R.R."/>
            <person name="La Ragione R."/>
            <person name="Hildebrand F."/>
            <person name="Pallen M.J."/>
        </authorList>
    </citation>
    <scope>NUCLEOTIDE SEQUENCE</scope>
    <source>
        <strain evidence="4">ChiGjej4B4-7305</strain>
    </source>
</reference>
<dbReference type="PANTHER" id="PTHR33392:SF6">
    <property type="entry name" value="POLYISOPRENYL-TEICHOIC ACID--PEPTIDOGLYCAN TEICHOIC ACID TRANSFERASE TAGU"/>
    <property type="match status" value="1"/>
</dbReference>
<organism evidence="4 5">
    <name type="scientific">Candidatus Ruania gallistercoris</name>
    <dbReference type="NCBI Taxonomy" id="2838746"/>
    <lineage>
        <taxon>Bacteria</taxon>
        <taxon>Bacillati</taxon>
        <taxon>Actinomycetota</taxon>
        <taxon>Actinomycetes</taxon>
        <taxon>Micrococcales</taxon>
        <taxon>Ruaniaceae</taxon>
        <taxon>Ruania</taxon>
    </lineage>
</organism>
<dbReference type="InterPro" id="IPR004474">
    <property type="entry name" value="LytR_CpsA_psr"/>
</dbReference>
<dbReference type="Proteomes" id="UP000824037">
    <property type="component" value="Unassembled WGS sequence"/>
</dbReference>
<accession>A0A9D2J5M0</accession>
<comment type="caution">
    <text evidence="4">The sequence shown here is derived from an EMBL/GenBank/DDBJ whole genome shotgun (WGS) entry which is preliminary data.</text>
</comment>
<evidence type="ECO:0000313" key="5">
    <source>
        <dbReference type="Proteomes" id="UP000824037"/>
    </source>
</evidence>
<feature type="region of interest" description="Disordered" evidence="2">
    <location>
        <begin position="58"/>
        <end position="84"/>
    </location>
</feature>
<feature type="region of interest" description="Disordered" evidence="2">
    <location>
        <begin position="1"/>
        <end position="20"/>
    </location>
</feature>
<dbReference type="AlphaFoldDB" id="A0A9D2J5M0"/>
<dbReference type="Gene3D" id="3.30.420.590">
    <property type="match status" value="1"/>
</dbReference>
<proteinExistence type="inferred from homology"/>
<evidence type="ECO:0000313" key="4">
    <source>
        <dbReference type="EMBL" id="HIZ37012.1"/>
    </source>
</evidence>
<dbReference type="NCBIfam" id="TIGR00350">
    <property type="entry name" value="lytR_cpsA_psr"/>
    <property type="match status" value="1"/>
</dbReference>
<sequence length="233" mass="24911">MATSDSRAAHRGPRHSTGRANRPVLRGLLVALVGVLAFTGTGAAFAYQSLQGGIDQHDVDGILGSDRPDREPTNPDDPNAGNEYNILVMGSDSREGDDNQAIGGGDVEGMRSDTTLLVHVAADRSRVDVISIPRDLIVDIPSCPLPDGSETQERLEGYGWSDDSRMWNTAFALGAQSGDLGYAAGCTIRTFENMTDIYVDDFVIVDMSGMERMVDAIGGVEMCFEEDLVAPQA</sequence>
<dbReference type="EMBL" id="DXBY01000252">
    <property type="protein sequence ID" value="HIZ37012.1"/>
    <property type="molecule type" value="Genomic_DNA"/>
</dbReference>
<feature type="non-terminal residue" evidence="4">
    <location>
        <position position="233"/>
    </location>
</feature>
<feature type="domain" description="Cell envelope-related transcriptional attenuator" evidence="3">
    <location>
        <begin position="111"/>
        <end position="229"/>
    </location>
</feature>
<dbReference type="Pfam" id="PF03816">
    <property type="entry name" value="LytR_cpsA_psr"/>
    <property type="match status" value="1"/>
</dbReference>
<dbReference type="InterPro" id="IPR050922">
    <property type="entry name" value="LytR/CpsA/Psr_CW_biosynth"/>
</dbReference>
<comment type="similarity">
    <text evidence="1">Belongs to the LytR/CpsA/Psr (LCP) family.</text>
</comment>
<gene>
    <name evidence="4" type="ORF">H9815_14660</name>
</gene>
<evidence type="ECO:0000259" key="3">
    <source>
        <dbReference type="Pfam" id="PF03816"/>
    </source>
</evidence>
<evidence type="ECO:0000256" key="2">
    <source>
        <dbReference type="SAM" id="MobiDB-lite"/>
    </source>
</evidence>
<feature type="compositionally biased region" description="Basic and acidic residues" evidence="2">
    <location>
        <begin position="58"/>
        <end position="73"/>
    </location>
</feature>
<evidence type="ECO:0000256" key="1">
    <source>
        <dbReference type="ARBA" id="ARBA00006068"/>
    </source>
</evidence>
<dbReference type="PANTHER" id="PTHR33392">
    <property type="entry name" value="POLYISOPRENYL-TEICHOIC ACID--PEPTIDOGLYCAN TEICHOIC ACID TRANSFERASE TAGU"/>
    <property type="match status" value="1"/>
</dbReference>
<name>A0A9D2J5M0_9MICO</name>
<reference evidence="4" key="2">
    <citation type="submission" date="2021-04" db="EMBL/GenBank/DDBJ databases">
        <authorList>
            <person name="Gilroy R."/>
        </authorList>
    </citation>
    <scope>NUCLEOTIDE SEQUENCE</scope>
    <source>
        <strain evidence="4">ChiGjej4B4-7305</strain>
    </source>
</reference>